<dbReference type="OrthoDB" id="9811476at2"/>
<dbReference type="RefSeq" id="WP_026173678.1">
    <property type="nucleotide sequence ID" value="NZ_AQWH01000018.1"/>
</dbReference>
<dbReference type="GO" id="GO:0004794">
    <property type="term" value="F:threonine deaminase activity"/>
    <property type="evidence" value="ECO:0007669"/>
    <property type="project" value="UniProtKB-EC"/>
</dbReference>
<dbReference type="AlphaFoldDB" id="A0A1U9Z3X7"/>
<dbReference type="EC" id="4.3.1.19" evidence="5"/>
<comment type="cofactor">
    <cofactor evidence="1">
        <name>pyridoxal 5'-phosphate</name>
        <dbReference type="ChEBI" id="CHEBI:597326"/>
    </cofactor>
</comment>
<organism evidence="5 6">
    <name type="scientific">Martelella mediterranea DSM 17316</name>
    <dbReference type="NCBI Taxonomy" id="1122214"/>
    <lineage>
        <taxon>Bacteria</taxon>
        <taxon>Pseudomonadati</taxon>
        <taxon>Pseudomonadota</taxon>
        <taxon>Alphaproteobacteria</taxon>
        <taxon>Hyphomicrobiales</taxon>
        <taxon>Aurantimonadaceae</taxon>
        <taxon>Martelella</taxon>
    </lineage>
</organism>
<dbReference type="InterPro" id="IPR036052">
    <property type="entry name" value="TrpB-like_PALP_sf"/>
</dbReference>
<gene>
    <name evidence="5" type="primary">ilvA_1</name>
    <name evidence="5" type="ORF">Mame_03041</name>
</gene>
<dbReference type="Pfam" id="PF00291">
    <property type="entry name" value="PALP"/>
    <property type="match status" value="1"/>
</dbReference>
<reference evidence="5 6" key="1">
    <citation type="submission" date="2017-03" db="EMBL/GenBank/DDBJ databases">
        <title>Foreign affairs: Plasmid Transfer between Roseobacters and Rhizobia.</title>
        <authorList>
            <person name="Bartling P."/>
            <person name="Bunk B."/>
            <person name="Overmann J."/>
            <person name="Brinkmann H."/>
            <person name="Petersen J."/>
        </authorList>
    </citation>
    <scope>NUCLEOTIDE SEQUENCE [LARGE SCALE GENOMIC DNA]</scope>
    <source>
        <strain evidence="5 6">MACL11</strain>
    </source>
</reference>
<dbReference type="InterPro" id="IPR001926">
    <property type="entry name" value="TrpB-like_PALP"/>
</dbReference>
<evidence type="ECO:0000256" key="1">
    <source>
        <dbReference type="ARBA" id="ARBA00001933"/>
    </source>
</evidence>
<dbReference type="InterPro" id="IPR050147">
    <property type="entry name" value="Ser/Thr_Dehydratase"/>
</dbReference>
<dbReference type="GO" id="GO:0009097">
    <property type="term" value="P:isoleucine biosynthetic process"/>
    <property type="evidence" value="ECO:0007669"/>
    <property type="project" value="TreeGrafter"/>
</dbReference>
<keyword evidence="3 5" id="KW-0456">Lyase</keyword>
<accession>A0A1U9Z3X7</accession>
<dbReference type="Gene3D" id="3.40.50.1100">
    <property type="match status" value="2"/>
</dbReference>
<proteinExistence type="predicted"/>
<dbReference type="GO" id="GO:0006565">
    <property type="term" value="P:L-serine catabolic process"/>
    <property type="evidence" value="ECO:0007669"/>
    <property type="project" value="TreeGrafter"/>
</dbReference>
<dbReference type="SUPFAM" id="SSF53686">
    <property type="entry name" value="Tryptophan synthase beta subunit-like PLP-dependent enzymes"/>
    <property type="match status" value="1"/>
</dbReference>
<evidence type="ECO:0000256" key="3">
    <source>
        <dbReference type="ARBA" id="ARBA00023239"/>
    </source>
</evidence>
<keyword evidence="6" id="KW-1185">Reference proteome</keyword>
<evidence type="ECO:0000313" key="5">
    <source>
        <dbReference type="EMBL" id="AQZ52360.1"/>
    </source>
</evidence>
<feature type="domain" description="Tryptophan synthase beta chain-like PALP" evidence="4">
    <location>
        <begin position="31"/>
        <end position="302"/>
    </location>
</feature>
<sequence>MTKQTRPSAARIEDALKRIDPIFLNSPLLRTQTPGFLLLAKDETTNPILSFKGRGTSNFVACLKPDAPPLVTASAGNFGQGLAYNAARTGRALTVFASINANPRKIEAMRRFGAEVILEGEDFDAAKAAAKAYAKANALLFVEDGASAAIAEGAGTIAAELTREADDIDAIFVPLGNGALAAGIGCWFKARSPKTRVVAVAAKNAPCMALSFESGKPVSTASADTIADGIAIREPVPEAVEWLQDTIDEVVLVDDEAILAAMRFARQSWNRLVEPAGAAGLAAALLQADRLKGKCVATALCGGNLTDAQIASWFPED</sequence>
<evidence type="ECO:0000313" key="6">
    <source>
        <dbReference type="Proteomes" id="UP000191135"/>
    </source>
</evidence>
<dbReference type="STRING" id="1122214.Mame_03041"/>
<dbReference type="EMBL" id="CP020330">
    <property type="protein sequence ID" value="AQZ52360.1"/>
    <property type="molecule type" value="Genomic_DNA"/>
</dbReference>
<dbReference type="KEGG" id="mmed:Mame_03041"/>
<evidence type="ECO:0000259" key="4">
    <source>
        <dbReference type="Pfam" id="PF00291"/>
    </source>
</evidence>
<name>A0A1U9Z3X7_9HYPH</name>
<evidence type="ECO:0000256" key="2">
    <source>
        <dbReference type="ARBA" id="ARBA00022898"/>
    </source>
</evidence>
<dbReference type="GO" id="GO:0003941">
    <property type="term" value="F:L-serine ammonia-lyase activity"/>
    <property type="evidence" value="ECO:0007669"/>
    <property type="project" value="TreeGrafter"/>
</dbReference>
<keyword evidence="2" id="KW-0663">Pyridoxal phosphate</keyword>
<dbReference type="PANTHER" id="PTHR48078">
    <property type="entry name" value="THREONINE DEHYDRATASE, MITOCHONDRIAL-RELATED"/>
    <property type="match status" value="1"/>
</dbReference>
<protein>
    <submittedName>
        <fullName evidence="5">L-threonine dehydratase biosynthetic IlvA</fullName>
        <ecNumber evidence="5">4.3.1.19</ecNumber>
    </submittedName>
</protein>
<dbReference type="eggNOG" id="COG1171">
    <property type="taxonomic scope" value="Bacteria"/>
</dbReference>
<dbReference type="Proteomes" id="UP000191135">
    <property type="component" value="Chromosome"/>
</dbReference>